<feature type="domain" description="DUF4142" evidence="2">
    <location>
        <begin position="25"/>
        <end position="162"/>
    </location>
</feature>
<dbReference type="InterPro" id="IPR012347">
    <property type="entry name" value="Ferritin-like"/>
</dbReference>
<dbReference type="Proteomes" id="UP000190150">
    <property type="component" value="Unassembled WGS sequence"/>
</dbReference>
<dbReference type="AlphaFoldDB" id="A0A1T5ASE3"/>
<dbReference type="RefSeq" id="WP_079640483.1">
    <property type="nucleotide sequence ID" value="NZ_FUZF01000001.1"/>
</dbReference>
<feature type="chain" id="PRO_5013024413" evidence="1">
    <location>
        <begin position="26"/>
        <end position="186"/>
    </location>
</feature>
<keyword evidence="1" id="KW-0732">Signal</keyword>
<name>A0A1T5ASE3_9SPHI</name>
<feature type="signal peptide" evidence="1">
    <location>
        <begin position="1"/>
        <end position="25"/>
    </location>
</feature>
<evidence type="ECO:0000256" key="1">
    <source>
        <dbReference type="SAM" id="SignalP"/>
    </source>
</evidence>
<evidence type="ECO:0000313" key="4">
    <source>
        <dbReference type="Proteomes" id="UP000190150"/>
    </source>
</evidence>
<dbReference type="EMBL" id="FUZF01000001">
    <property type="protein sequence ID" value="SKB37779.1"/>
    <property type="molecule type" value="Genomic_DNA"/>
</dbReference>
<dbReference type="Gene3D" id="1.20.1260.10">
    <property type="match status" value="1"/>
</dbReference>
<protein>
    <submittedName>
        <fullName evidence="3">Putative membrane protein</fullName>
    </submittedName>
</protein>
<evidence type="ECO:0000259" key="2">
    <source>
        <dbReference type="Pfam" id="PF13628"/>
    </source>
</evidence>
<dbReference type="OrthoDB" id="883203at2"/>
<dbReference type="Pfam" id="PF13628">
    <property type="entry name" value="DUF4142"/>
    <property type="match status" value="1"/>
</dbReference>
<dbReference type="STRING" id="1513896.SAMN05660841_00121"/>
<proteinExistence type="predicted"/>
<dbReference type="PANTHER" id="PTHR38593:SF1">
    <property type="entry name" value="BLR2558 PROTEIN"/>
    <property type="match status" value="1"/>
</dbReference>
<accession>A0A1T5ASE3</accession>
<gene>
    <name evidence="3" type="ORF">SAMN05660841_00121</name>
</gene>
<sequence length="186" mass="20709">MKKYLNWTVVILGIITFMSFGQQNAEQDFVNKAIMANQYEIALAQQAAERSSNESIKAYAQMLAEDHQKVSSELQKYAESKGWTVSMELGSTHKDLLGTLDGTDSSAYDHAFREAAIASHEQTIAMYEDAHGGGTLTDENLKTWIADTLPSLKAHLGEARELKMEKVEPMNNKIPTTLPRVNKNKS</sequence>
<dbReference type="InterPro" id="IPR025419">
    <property type="entry name" value="DUF4142"/>
</dbReference>
<organism evidence="3 4">
    <name type="scientific">Sphingobacterium nematocida</name>
    <dbReference type="NCBI Taxonomy" id="1513896"/>
    <lineage>
        <taxon>Bacteria</taxon>
        <taxon>Pseudomonadati</taxon>
        <taxon>Bacteroidota</taxon>
        <taxon>Sphingobacteriia</taxon>
        <taxon>Sphingobacteriales</taxon>
        <taxon>Sphingobacteriaceae</taxon>
        <taxon>Sphingobacterium</taxon>
    </lineage>
</organism>
<reference evidence="4" key="1">
    <citation type="submission" date="2017-02" db="EMBL/GenBank/DDBJ databases">
        <authorList>
            <person name="Varghese N."/>
            <person name="Submissions S."/>
        </authorList>
    </citation>
    <scope>NUCLEOTIDE SEQUENCE [LARGE SCALE GENOMIC DNA]</scope>
    <source>
        <strain evidence="4">DSM 24091</strain>
    </source>
</reference>
<dbReference type="PANTHER" id="PTHR38593">
    <property type="entry name" value="BLR2558 PROTEIN"/>
    <property type="match status" value="1"/>
</dbReference>
<evidence type="ECO:0000313" key="3">
    <source>
        <dbReference type="EMBL" id="SKB37779.1"/>
    </source>
</evidence>
<keyword evidence="4" id="KW-1185">Reference proteome</keyword>